<dbReference type="EMBL" id="LMUA01000018">
    <property type="protein sequence ID" value="KUE75627.1"/>
    <property type="molecule type" value="Genomic_DNA"/>
</dbReference>
<reference evidence="1 2" key="1">
    <citation type="submission" date="2015-10" db="EMBL/GenBank/DDBJ databases">
        <title>A novel member of the family Ruminococcaceae isolated from human faeces.</title>
        <authorList>
            <person name="Shkoporov A.N."/>
            <person name="Chaplin A.V."/>
            <person name="Motuzova O.V."/>
            <person name="Kafarskaia L.I."/>
            <person name="Efimov B.A."/>
        </authorList>
    </citation>
    <scope>NUCLEOTIDE SEQUENCE [LARGE SCALE GENOMIC DNA]</scope>
    <source>
        <strain evidence="1 2">668</strain>
    </source>
</reference>
<gene>
    <name evidence="1" type="ORF">ASJ35_12705</name>
</gene>
<accession>A0A0W7TP73</accession>
<dbReference type="AlphaFoldDB" id="A0A0W7TP73"/>
<sequence>MSYVKHPSKFYKGTQQNKACARGAGGCMRVAVRSEGCGRGRPAGKPGIVPALGTPDAVSCHEKMPPPFAENL</sequence>
<protein>
    <submittedName>
        <fullName evidence="1">Uncharacterized protein</fullName>
    </submittedName>
</protein>
<evidence type="ECO:0000313" key="2">
    <source>
        <dbReference type="Proteomes" id="UP000053433"/>
    </source>
</evidence>
<organism evidence="1 2">
    <name type="scientific">Ruthenibacterium lactatiformans</name>
    <dbReference type="NCBI Taxonomy" id="1550024"/>
    <lineage>
        <taxon>Bacteria</taxon>
        <taxon>Bacillati</taxon>
        <taxon>Bacillota</taxon>
        <taxon>Clostridia</taxon>
        <taxon>Eubacteriales</taxon>
        <taxon>Oscillospiraceae</taxon>
        <taxon>Ruthenibacterium</taxon>
    </lineage>
</organism>
<name>A0A0W7TP73_9FIRM</name>
<comment type="caution">
    <text evidence="1">The sequence shown here is derived from an EMBL/GenBank/DDBJ whole genome shotgun (WGS) entry which is preliminary data.</text>
</comment>
<proteinExistence type="predicted"/>
<evidence type="ECO:0000313" key="1">
    <source>
        <dbReference type="EMBL" id="KUE75627.1"/>
    </source>
</evidence>
<dbReference type="Proteomes" id="UP000053433">
    <property type="component" value="Unassembled WGS sequence"/>
</dbReference>